<protein>
    <submittedName>
        <fullName evidence="1">Uncharacterized protein</fullName>
    </submittedName>
</protein>
<sequence>MHMPKYHFIRFSEILDVGDDEKFLKISLNSLTFTLIIQHIPSLIHEKAINTVSEEFNLATSRLSIPLGLRITIIYNQKFFSFKCGYKEY</sequence>
<name>A0A292Q7C4_9PEZI</name>
<dbReference type="AlphaFoldDB" id="A0A292Q7C4"/>
<dbReference type="EMBL" id="LN890944">
    <property type="protein sequence ID" value="CUS15686.1"/>
    <property type="molecule type" value="Genomic_DNA"/>
</dbReference>
<keyword evidence="2" id="KW-1185">Reference proteome</keyword>
<reference evidence="1" key="1">
    <citation type="submission" date="2015-10" db="EMBL/GenBank/DDBJ databases">
        <authorList>
            <person name="Regsiter A."/>
            <person name="william w."/>
        </authorList>
    </citation>
    <scope>NUCLEOTIDE SEQUENCE</scope>
    <source>
        <strain evidence="1">Montdore</strain>
    </source>
</reference>
<evidence type="ECO:0000313" key="2">
    <source>
        <dbReference type="Proteomes" id="UP001412239"/>
    </source>
</evidence>
<organism evidence="1 2">
    <name type="scientific">Tuber aestivum</name>
    <name type="common">summer truffle</name>
    <dbReference type="NCBI Taxonomy" id="59557"/>
    <lineage>
        <taxon>Eukaryota</taxon>
        <taxon>Fungi</taxon>
        <taxon>Dikarya</taxon>
        <taxon>Ascomycota</taxon>
        <taxon>Pezizomycotina</taxon>
        <taxon>Pezizomycetes</taxon>
        <taxon>Pezizales</taxon>
        <taxon>Tuberaceae</taxon>
        <taxon>Tuber</taxon>
    </lineage>
</organism>
<dbReference type="Proteomes" id="UP001412239">
    <property type="component" value="Unassembled WGS sequence"/>
</dbReference>
<evidence type="ECO:0000313" key="1">
    <source>
        <dbReference type="EMBL" id="CUS15686.1"/>
    </source>
</evidence>
<proteinExistence type="predicted"/>
<accession>A0A292Q7C4</accession>
<gene>
    <name evidence="1" type="ORF">GSTUAT00000179001</name>
</gene>